<dbReference type="InterPro" id="IPR000700">
    <property type="entry name" value="PAS-assoc_C"/>
</dbReference>
<comment type="catalytic activity">
    <reaction evidence="1">
        <text>ATP + protein L-histidine = ADP + protein N-phospho-L-histidine.</text>
        <dbReference type="EC" id="2.7.13.3"/>
    </reaction>
</comment>
<feature type="modified residue" description="4-aspartylphosphate" evidence="6">
    <location>
        <position position="64"/>
    </location>
</feature>
<sequence>MGGTVGRTSGTIRVLHVDDDPDFVDLAATFLEEEYDQFTVETATSPSDGLDRLADTEFDCIISDYDMPGQNGIEFLAAVRTEHPDLPFILYTGKGSEEIASNAISAGVTDYLQKKSGTDQYVVLGNRVKNAVEQFRSQQALTKRNRELQRYKRMVNSIHEAACIYDSEGRFELVNEYLAEWYNSTPAELAGEQSTLIPRIREQADGDPFQELLSGKRNEIQGELDNTFPDHGYAVLEYRLTPLRADGTIEGVVGVARDITDRRAQQAEFERKDRAMDAAPVGITISDPSQDDNPLIYVNDRFTEMTGYPEEEVLGSNCRFLQGEHTNPEAVAQMREAIASEEPVTVELRNYRQDGTEFWNRVSIAPVYGDDGELTNYVGFQQDVTEEKEHEQKLHEEQAFIEQSLDTLDDIFYFVDTDGDFQRWNSKLPELTGYSDAEIGSMNALEFFEGEHREAIEHSINEIFETGSHVTEAEITTADGRQVPHEFRGVRMTDDDGEPTGIIGIARDITEQRKRERQLEEKTEELEQLATKFETQYRTLFEKAPVMTILTRAEDGEPIIEDCNSQFVETLGYDADAILNRELADFYTSDSAETLLEEGGYKRSVEGTFDREKRELVTADGEVVETLLRAVPRRTADGEVIGTMAMYIDISERESVKRANERLEEFTSVVSHDLRNPLNVATGRLELVADECDSDHLDDVERALNRMGTLIDDLLTLAREGQEVTDAQPVDLSTMINGCWENVETKQAVLTTRIDRSVLADRSRLKQVFENLFRNAVEHGGADVTITIGELDDGFYIEDDGPGIPVDEREAIFEAGYSRSADGTGFGLSIVEQVVTAHDWQIRVTNGSDGGARFEITDVEFVAP</sequence>
<dbReference type="InterPro" id="IPR003594">
    <property type="entry name" value="HATPase_dom"/>
</dbReference>
<dbReference type="AlphaFoldDB" id="A0A7J9SD93"/>
<dbReference type="SMART" id="SM00086">
    <property type="entry name" value="PAC"/>
    <property type="match status" value="4"/>
</dbReference>
<keyword evidence="3 6" id="KW-0597">Phosphoprotein</keyword>
<dbReference type="PROSITE" id="PS50112">
    <property type="entry name" value="PAS"/>
    <property type="match status" value="3"/>
</dbReference>
<dbReference type="InterPro" id="IPR036097">
    <property type="entry name" value="HisK_dim/P_sf"/>
</dbReference>
<dbReference type="InterPro" id="IPR052162">
    <property type="entry name" value="Sensor_kinase/Photoreceptor"/>
</dbReference>
<dbReference type="Pfam" id="PF13426">
    <property type="entry name" value="PAS_9"/>
    <property type="match status" value="1"/>
</dbReference>
<dbReference type="PANTHER" id="PTHR43304">
    <property type="entry name" value="PHYTOCHROME-LIKE PROTEIN CPH1"/>
    <property type="match status" value="1"/>
</dbReference>
<feature type="domain" description="PAC" evidence="11">
    <location>
        <begin position="469"/>
        <end position="521"/>
    </location>
</feature>
<dbReference type="SUPFAM" id="SSF55785">
    <property type="entry name" value="PYP-like sensor domain (PAS domain)"/>
    <property type="match status" value="4"/>
</dbReference>
<dbReference type="InterPro" id="IPR001610">
    <property type="entry name" value="PAC"/>
</dbReference>
<feature type="domain" description="Histidine kinase" evidence="8">
    <location>
        <begin position="669"/>
        <end position="857"/>
    </location>
</feature>
<dbReference type="GO" id="GO:0000155">
    <property type="term" value="F:phosphorelay sensor kinase activity"/>
    <property type="evidence" value="ECO:0007669"/>
    <property type="project" value="InterPro"/>
</dbReference>
<dbReference type="Gene3D" id="3.30.450.20">
    <property type="entry name" value="PAS domain"/>
    <property type="match status" value="4"/>
</dbReference>
<evidence type="ECO:0000259" key="9">
    <source>
        <dbReference type="PROSITE" id="PS50110"/>
    </source>
</evidence>
<dbReference type="SUPFAM" id="SSF55874">
    <property type="entry name" value="ATPase domain of HSP90 chaperone/DNA topoisomerase II/histidine kinase"/>
    <property type="match status" value="1"/>
</dbReference>
<feature type="domain" description="PAS" evidence="10">
    <location>
        <begin position="533"/>
        <end position="608"/>
    </location>
</feature>
<comment type="caution">
    <text evidence="12">The sequence shown here is derived from an EMBL/GenBank/DDBJ whole genome shotgun (WGS) entry which is preliminary data.</text>
</comment>
<dbReference type="InterPro" id="IPR005467">
    <property type="entry name" value="His_kinase_dom"/>
</dbReference>
<feature type="domain" description="PAS" evidence="10">
    <location>
        <begin position="397"/>
        <end position="467"/>
    </location>
</feature>
<evidence type="ECO:0000256" key="4">
    <source>
        <dbReference type="ARBA" id="ARBA00022679"/>
    </source>
</evidence>
<dbReference type="InterPro" id="IPR000014">
    <property type="entry name" value="PAS"/>
</dbReference>
<dbReference type="SMART" id="SM00448">
    <property type="entry name" value="REC"/>
    <property type="match status" value="1"/>
</dbReference>
<dbReference type="EMBL" id="JACKXD010000001">
    <property type="protein sequence ID" value="MBB6644894.1"/>
    <property type="molecule type" value="Genomic_DNA"/>
</dbReference>
<dbReference type="SUPFAM" id="SSF52172">
    <property type="entry name" value="CheY-like"/>
    <property type="match status" value="1"/>
</dbReference>
<dbReference type="PROSITE" id="PS50113">
    <property type="entry name" value="PAC"/>
    <property type="match status" value="4"/>
</dbReference>
<dbReference type="CDD" id="cd00082">
    <property type="entry name" value="HisKA"/>
    <property type="match status" value="1"/>
</dbReference>
<keyword evidence="5" id="KW-0418">Kinase</keyword>
<evidence type="ECO:0000256" key="6">
    <source>
        <dbReference type="PROSITE-ProRule" id="PRU00169"/>
    </source>
</evidence>
<dbReference type="SMART" id="SM00091">
    <property type="entry name" value="PAS"/>
    <property type="match status" value="4"/>
</dbReference>
<dbReference type="InterPro" id="IPR001789">
    <property type="entry name" value="Sig_transdc_resp-reg_receiver"/>
</dbReference>
<keyword evidence="13" id="KW-1185">Reference proteome</keyword>
<dbReference type="SUPFAM" id="SSF47384">
    <property type="entry name" value="Homodimeric domain of signal transducing histidine kinase"/>
    <property type="match status" value="1"/>
</dbReference>
<dbReference type="CDD" id="cd00130">
    <property type="entry name" value="PAS"/>
    <property type="match status" value="3"/>
</dbReference>
<dbReference type="InterPro" id="IPR013656">
    <property type="entry name" value="PAS_4"/>
</dbReference>
<feature type="domain" description="PAC" evidence="11">
    <location>
        <begin position="218"/>
        <end position="271"/>
    </location>
</feature>
<dbReference type="Gene3D" id="1.10.287.130">
    <property type="match status" value="1"/>
</dbReference>
<dbReference type="InterPro" id="IPR011006">
    <property type="entry name" value="CheY-like_superfamily"/>
</dbReference>
<name>A0A7J9SD93_9EURY</name>
<evidence type="ECO:0000256" key="5">
    <source>
        <dbReference type="ARBA" id="ARBA00022777"/>
    </source>
</evidence>
<dbReference type="InterPro" id="IPR003661">
    <property type="entry name" value="HisK_dim/P_dom"/>
</dbReference>
<reference evidence="12 13" key="1">
    <citation type="submission" date="2020-08" db="EMBL/GenBank/DDBJ databases">
        <authorList>
            <person name="Seo M.-J."/>
        </authorList>
    </citation>
    <scope>NUCLEOTIDE SEQUENCE [LARGE SCALE GENOMIC DNA]</scope>
    <source>
        <strain evidence="12 13">MBLA0160</strain>
    </source>
</reference>
<dbReference type="EC" id="2.7.13.3" evidence="2"/>
<organism evidence="12 13">
    <name type="scientific">Halobellus ruber</name>
    <dbReference type="NCBI Taxonomy" id="2761102"/>
    <lineage>
        <taxon>Archaea</taxon>
        <taxon>Methanobacteriati</taxon>
        <taxon>Methanobacteriota</taxon>
        <taxon>Stenosarchaea group</taxon>
        <taxon>Halobacteria</taxon>
        <taxon>Halobacteriales</taxon>
        <taxon>Haloferacaceae</taxon>
        <taxon>Halobellus</taxon>
    </lineage>
</organism>
<evidence type="ECO:0000259" key="10">
    <source>
        <dbReference type="PROSITE" id="PS50112"/>
    </source>
</evidence>
<evidence type="ECO:0000259" key="11">
    <source>
        <dbReference type="PROSITE" id="PS50113"/>
    </source>
</evidence>
<evidence type="ECO:0000313" key="13">
    <source>
        <dbReference type="Proteomes" id="UP000546257"/>
    </source>
</evidence>
<dbReference type="SMART" id="SM00387">
    <property type="entry name" value="HATPase_c"/>
    <property type="match status" value="1"/>
</dbReference>
<dbReference type="Pfam" id="PF02518">
    <property type="entry name" value="HATPase_c"/>
    <property type="match status" value="1"/>
</dbReference>
<accession>A0A7J9SD93</accession>
<protein>
    <recommendedName>
        <fullName evidence="2">histidine kinase</fullName>
        <ecNumber evidence="2">2.7.13.3</ecNumber>
    </recommendedName>
</protein>
<feature type="domain" description="PAS" evidence="10">
    <location>
        <begin position="268"/>
        <end position="338"/>
    </location>
</feature>
<feature type="domain" description="PAC" evidence="11">
    <location>
        <begin position="610"/>
        <end position="662"/>
    </location>
</feature>
<dbReference type="CDD" id="cd00156">
    <property type="entry name" value="REC"/>
    <property type="match status" value="1"/>
</dbReference>
<feature type="domain" description="Response regulatory" evidence="9">
    <location>
        <begin position="13"/>
        <end position="129"/>
    </location>
</feature>
<dbReference type="Pfam" id="PF00512">
    <property type="entry name" value="HisKA"/>
    <property type="match status" value="1"/>
</dbReference>
<dbReference type="Pfam" id="PF08448">
    <property type="entry name" value="PAS_4"/>
    <property type="match status" value="3"/>
</dbReference>
<dbReference type="Gene3D" id="3.40.50.2300">
    <property type="match status" value="1"/>
</dbReference>
<keyword evidence="7" id="KW-0175">Coiled coil</keyword>
<evidence type="ECO:0000256" key="3">
    <source>
        <dbReference type="ARBA" id="ARBA00022553"/>
    </source>
</evidence>
<dbReference type="CDD" id="cd00075">
    <property type="entry name" value="HATPase"/>
    <property type="match status" value="1"/>
</dbReference>
<evidence type="ECO:0000256" key="7">
    <source>
        <dbReference type="SAM" id="Coils"/>
    </source>
</evidence>
<evidence type="ECO:0000259" key="8">
    <source>
        <dbReference type="PROSITE" id="PS50109"/>
    </source>
</evidence>
<dbReference type="InterPro" id="IPR036890">
    <property type="entry name" value="HATPase_C_sf"/>
</dbReference>
<dbReference type="InterPro" id="IPR035965">
    <property type="entry name" value="PAS-like_dom_sf"/>
</dbReference>
<gene>
    <name evidence="12" type="ORF">H5V44_01010</name>
</gene>
<dbReference type="Proteomes" id="UP000546257">
    <property type="component" value="Unassembled WGS sequence"/>
</dbReference>
<evidence type="ECO:0000313" key="12">
    <source>
        <dbReference type="EMBL" id="MBB6644894.1"/>
    </source>
</evidence>
<feature type="coiled-coil region" evidence="7">
    <location>
        <begin position="509"/>
        <end position="539"/>
    </location>
</feature>
<dbReference type="PANTHER" id="PTHR43304:SF1">
    <property type="entry name" value="PAC DOMAIN-CONTAINING PROTEIN"/>
    <property type="match status" value="1"/>
</dbReference>
<dbReference type="Gene3D" id="3.30.565.10">
    <property type="entry name" value="Histidine kinase-like ATPase, C-terminal domain"/>
    <property type="match status" value="1"/>
</dbReference>
<dbReference type="PROSITE" id="PS50110">
    <property type="entry name" value="RESPONSE_REGULATORY"/>
    <property type="match status" value="1"/>
</dbReference>
<dbReference type="RefSeq" id="WP_185191278.1">
    <property type="nucleotide sequence ID" value="NZ_JACKXD010000001.1"/>
</dbReference>
<dbReference type="NCBIfam" id="TIGR00229">
    <property type="entry name" value="sensory_box"/>
    <property type="match status" value="4"/>
</dbReference>
<keyword evidence="4" id="KW-0808">Transferase</keyword>
<dbReference type="Pfam" id="PF00072">
    <property type="entry name" value="Response_reg"/>
    <property type="match status" value="1"/>
</dbReference>
<evidence type="ECO:0000256" key="2">
    <source>
        <dbReference type="ARBA" id="ARBA00012438"/>
    </source>
</evidence>
<dbReference type="PROSITE" id="PS50109">
    <property type="entry name" value="HIS_KIN"/>
    <property type="match status" value="1"/>
</dbReference>
<dbReference type="SMART" id="SM00388">
    <property type="entry name" value="HisKA"/>
    <property type="match status" value="1"/>
</dbReference>
<proteinExistence type="predicted"/>
<feature type="domain" description="PAC" evidence="11">
    <location>
        <begin position="344"/>
        <end position="396"/>
    </location>
</feature>
<evidence type="ECO:0000256" key="1">
    <source>
        <dbReference type="ARBA" id="ARBA00000085"/>
    </source>
</evidence>